<dbReference type="Proteomes" id="UP000275719">
    <property type="component" value="Unassembled WGS sequence"/>
</dbReference>
<keyword evidence="3" id="KW-1185">Reference proteome</keyword>
<keyword evidence="1" id="KW-0812">Transmembrane</keyword>
<dbReference type="EMBL" id="RQVQ01000045">
    <property type="protein sequence ID" value="RRJ88033.1"/>
    <property type="molecule type" value="Genomic_DNA"/>
</dbReference>
<evidence type="ECO:0000313" key="3">
    <source>
        <dbReference type="Proteomes" id="UP000275719"/>
    </source>
</evidence>
<dbReference type="OrthoDB" id="9838442at2"/>
<gene>
    <name evidence="2" type="ORF">EG240_14235</name>
</gene>
<keyword evidence="1" id="KW-0472">Membrane</keyword>
<proteinExistence type="predicted"/>
<evidence type="ECO:0000313" key="2">
    <source>
        <dbReference type="EMBL" id="RRJ88033.1"/>
    </source>
</evidence>
<organism evidence="2 3">
    <name type="scientific">Paenimyroides tangerinum</name>
    <dbReference type="NCBI Taxonomy" id="2488728"/>
    <lineage>
        <taxon>Bacteria</taxon>
        <taxon>Pseudomonadati</taxon>
        <taxon>Bacteroidota</taxon>
        <taxon>Flavobacteriia</taxon>
        <taxon>Flavobacteriales</taxon>
        <taxon>Flavobacteriaceae</taxon>
        <taxon>Paenimyroides</taxon>
    </lineage>
</organism>
<feature type="transmembrane region" description="Helical" evidence="1">
    <location>
        <begin position="7"/>
        <end position="31"/>
    </location>
</feature>
<feature type="transmembrane region" description="Helical" evidence="1">
    <location>
        <begin position="37"/>
        <end position="57"/>
    </location>
</feature>
<keyword evidence="1" id="KW-1133">Transmembrane helix</keyword>
<name>A0A3P3W5T9_9FLAO</name>
<comment type="caution">
    <text evidence="2">The sequence shown here is derived from an EMBL/GenBank/DDBJ whole genome shotgun (WGS) entry which is preliminary data.</text>
</comment>
<feature type="transmembrane region" description="Helical" evidence="1">
    <location>
        <begin position="69"/>
        <end position="96"/>
    </location>
</feature>
<evidence type="ECO:0000256" key="1">
    <source>
        <dbReference type="SAM" id="Phobius"/>
    </source>
</evidence>
<reference evidence="2 3" key="1">
    <citation type="submission" date="2018-11" db="EMBL/GenBank/DDBJ databases">
        <title>Flavobacterium sp. nov., YIM 102701-2 draft genome.</title>
        <authorList>
            <person name="Li G."/>
            <person name="Jiang Y."/>
        </authorList>
    </citation>
    <scope>NUCLEOTIDE SEQUENCE [LARGE SCALE GENOMIC DNA]</scope>
    <source>
        <strain evidence="2 3">YIM 102701-2</strain>
    </source>
</reference>
<accession>A0A3P3W5T9</accession>
<protein>
    <submittedName>
        <fullName evidence="2">Uncharacterized protein</fullName>
    </submittedName>
</protein>
<dbReference type="RefSeq" id="WP_125020023.1">
    <property type="nucleotide sequence ID" value="NZ_RQVQ01000045.1"/>
</dbReference>
<sequence length="105" mass="12061">MLRLYRILFFLNVIIMLFGALLKITHIAIGFLNGNSLMFIGKLFSALVLLIAYFLMLKSTQMKVVEKAIWMLLFGVVFVFLEGLIILLPGLLFYLIGIKRLFSKE</sequence>
<dbReference type="AlphaFoldDB" id="A0A3P3W5T9"/>